<proteinExistence type="predicted"/>
<evidence type="ECO:0000313" key="1">
    <source>
        <dbReference type="EMBL" id="KAA6336373.1"/>
    </source>
</evidence>
<protein>
    <submittedName>
        <fullName evidence="1">Uncharacterized protein</fullName>
    </submittedName>
</protein>
<name>A0A5J4RTJ2_9ZZZZ</name>
<gene>
    <name evidence="1" type="ORF">EZS27_015472</name>
</gene>
<reference evidence="1" key="1">
    <citation type="submission" date="2019-03" db="EMBL/GenBank/DDBJ databases">
        <title>Single cell metagenomics reveals metabolic interactions within the superorganism composed of flagellate Streblomastix strix and complex community of Bacteroidetes bacteria on its surface.</title>
        <authorList>
            <person name="Treitli S.C."/>
            <person name="Kolisko M."/>
            <person name="Husnik F."/>
            <person name="Keeling P."/>
            <person name="Hampl V."/>
        </authorList>
    </citation>
    <scope>NUCLEOTIDE SEQUENCE</scope>
    <source>
        <strain evidence="1">STM</strain>
    </source>
</reference>
<dbReference type="AlphaFoldDB" id="A0A5J4RTJ2"/>
<feature type="non-terminal residue" evidence="1">
    <location>
        <position position="1"/>
    </location>
</feature>
<sequence>LRGSHDWVENKDGVYLILRIANFREGLMYEKRSV</sequence>
<organism evidence="1">
    <name type="scientific">termite gut metagenome</name>
    <dbReference type="NCBI Taxonomy" id="433724"/>
    <lineage>
        <taxon>unclassified sequences</taxon>
        <taxon>metagenomes</taxon>
        <taxon>organismal metagenomes</taxon>
    </lineage>
</organism>
<accession>A0A5J4RTJ2</accession>
<dbReference type="EMBL" id="SNRY01000800">
    <property type="protein sequence ID" value="KAA6336373.1"/>
    <property type="molecule type" value="Genomic_DNA"/>
</dbReference>
<comment type="caution">
    <text evidence="1">The sequence shown here is derived from an EMBL/GenBank/DDBJ whole genome shotgun (WGS) entry which is preliminary data.</text>
</comment>